<sequence length="204" mass="23088">MRQTKRKRRVQDMLAQSQPPGAALLNEICCRYLEAELPREGSAKTDRRKSFNRTVLSDGAGLNIHYLADQRYIYEELTAGIFARWTIWELLDQRYLSGFPHPDEIVLAVGKDACAAFSVLRDEQFAVIGPATFMKNIIVVGDRALGPSDFSTLSEIPWTLWCFSEEGVSNDPHCPVAKLSRLPYTIDFTRKSKVSTARKRITFG</sequence>
<name>A0ABR6JF02_AGRRD</name>
<evidence type="ECO:0000313" key="2">
    <source>
        <dbReference type="Proteomes" id="UP000534590"/>
    </source>
</evidence>
<proteinExistence type="predicted"/>
<comment type="caution">
    <text evidence="1">The sequence shown here is derived from an EMBL/GenBank/DDBJ whole genome shotgun (WGS) entry which is preliminary data.</text>
</comment>
<organism evidence="1 2">
    <name type="scientific">Agrobacterium radiobacter</name>
    <dbReference type="NCBI Taxonomy" id="362"/>
    <lineage>
        <taxon>Bacteria</taxon>
        <taxon>Pseudomonadati</taxon>
        <taxon>Pseudomonadota</taxon>
        <taxon>Alphaproteobacteria</taxon>
        <taxon>Hyphomicrobiales</taxon>
        <taxon>Rhizobiaceae</taxon>
        <taxon>Rhizobium/Agrobacterium group</taxon>
        <taxon>Agrobacterium</taxon>
        <taxon>Agrobacterium tumefaciens complex</taxon>
    </lineage>
</organism>
<reference evidence="1 2" key="1">
    <citation type="submission" date="2020-08" db="EMBL/GenBank/DDBJ databases">
        <title>Genomic Encyclopedia of Type Strains, Phase IV (KMG-V): Genome sequencing to study the core and pangenomes of soil and plant-associated prokaryotes.</title>
        <authorList>
            <person name="Whitman W."/>
        </authorList>
    </citation>
    <scope>NUCLEOTIDE SEQUENCE [LARGE SCALE GENOMIC DNA]</scope>
    <source>
        <strain evidence="1 2">SEMIA 461</strain>
    </source>
</reference>
<dbReference type="EMBL" id="JACIHP010000012">
    <property type="protein sequence ID" value="MBB4493482.1"/>
    <property type="molecule type" value="Genomic_DNA"/>
</dbReference>
<gene>
    <name evidence="1" type="ORF">GGE40_005336</name>
</gene>
<evidence type="ECO:0000313" key="1">
    <source>
        <dbReference type="EMBL" id="MBB4493482.1"/>
    </source>
</evidence>
<dbReference type="RefSeq" id="WP_183229612.1">
    <property type="nucleotide sequence ID" value="NZ_JACIGS010000012.1"/>
</dbReference>
<dbReference type="Proteomes" id="UP000534590">
    <property type="component" value="Unassembled WGS sequence"/>
</dbReference>
<accession>A0ABR6JF02</accession>
<keyword evidence="2" id="KW-1185">Reference proteome</keyword>
<protein>
    <submittedName>
        <fullName evidence="1">Uncharacterized protein</fullName>
    </submittedName>
</protein>